<sequence length="172" mass="18904">MGVGVQFAETNSRRDVSCHPCKQRRSRKAPAEEGGDMATKTKSINLLRLGNTIRLWREDEGWTQTQLSQASGCSANRISEIERGIQKPGNRSNKPGKRILINIALALKKDPLVLLRLAGHDLDFGPELGPVNMGLLEFLSKRSPEQQRSLLTLLTSMGRNGIGNEPPVGAEH</sequence>
<organism evidence="3 4">
    <name type="scientific">Candidatus Woykebacteria bacterium RBG_19FT_COMBO_43_10</name>
    <dbReference type="NCBI Taxonomy" id="1802598"/>
    <lineage>
        <taxon>Bacteria</taxon>
        <taxon>Candidatus Woykeibacteriota</taxon>
    </lineage>
</organism>
<evidence type="ECO:0000256" key="1">
    <source>
        <dbReference type="SAM" id="MobiDB-lite"/>
    </source>
</evidence>
<proteinExistence type="predicted"/>
<dbReference type="GO" id="GO:0003677">
    <property type="term" value="F:DNA binding"/>
    <property type="evidence" value="ECO:0007669"/>
    <property type="project" value="InterPro"/>
</dbReference>
<dbReference type="PROSITE" id="PS50943">
    <property type="entry name" value="HTH_CROC1"/>
    <property type="match status" value="1"/>
</dbReference>
<feature type="region of interest" description="Disordered" evidence="1">
    <location>
        <begin position="1"/>
        <end position="36"/>
    </location>
</feature>
<dbReference type="SUPFAM" id="SSF47413">
    <property type="entry name" value="lambda repressor-like DNA-binding domains"/>
    <property type="match status" value="1"/>
</dbReference>
<feature type="domain" description="HTH cro/C1-type" evidence="2">
    <location>
        <begin position="53"/>
        <end position="114"/>
    </location>
</feature>
<dbReference type="InterPro" id="IPR001387">
    <property type="entry name" value="Cro/C1-type_HTH"/>
</dbReference>
<name>A0A1G1WHQ3_9BACT</name>
<dbReference type="CDD" id="cd00093">
    <property type="entry name" value="HTH_XRE"/>
    <property type="match status" value="1"/>
</dbReference>
<accession>A0A1G1WHQ3</accession>
<reference evidence="3 4" key="1">
    <citation type="journal article" date="2016" name="Nat. Commun.">
        <title>Thousands of microbial genomes shed light on interconnected biogeochemical processes in an aquifer system.</title>
        <authorList>
            <person name="Anantharaman K."/>
            <person name="Brown C.T."/>
            <person name="Hug L.A."/>
            <person name="Sharon I."/>
            <person name="Castelle C.J."/>
            <person name="Probst A.J."/>
            <person name="Thomas B.C."/>
            <person name="Singh A."/>
            <person name="Wilkins M.J."/>
            <person name="Karaoz U."/>
            <person name="Brodie E.L."/>
            <person name="Williams K.H."/>
            <person name="Hubbard S.S."/>
            <person name="Banfield J.F."/>
        </authorList>
    </citation>
    <scope>NUCLEOTIDE SEQUENCE [LARGE SCALE GENOMIC DNA]</scope>
</reference>
<evidence type="ECO:0000259" key="2">
    <source>
        <dbReference type="PROSITE" id="PS50943"/>
    </source>
</evidence>
<dbReference type="InterPro" id="IPR010982">
    <property type="entry name" value="Lambda_DNA-bd_dom_sf"/>
</dbReference>
<dbReference type="Gene3D" id="1.10.260.40">
    <property type="entry name" value="lambda repressor-like DNA-binding domains"/>
    <property type="match status" value="1"/>
</dbReference>
<dbReference type="EMBL" id="MHCU01000047">
    <property type="protein sequence ID" value="OGY27174.1"/>
    <property type="molecule type" value="Genomic_DNA"/>
</dbReference>
<dbReference type="AlphaFoldDB" id="A0A1G1WHQ3"/>
<comment type="caution">
    <text evidence="3">The sequence shown here is derived from an EMBL/GenBank/DDBJ whole genome shotgun (WGS) entry which is preliminary data.</text>
</comment>
<evidence type="ECO:0000313" key="4">
    <source>
        <dbReference type="Proteomes" id="UP000176645"/>
    </source>
</evidence>
<dbReference type="Proteomes" id="UP000176645">
    <property type="component" value="Unassembled WGS sequence"/>
</dbReference>
<gene>
    <name evidence="3" type="ORF">A2Z42_02000</name>
</gene>
<dbReference type="SMART" id="SM00530">
    <property type="entry name" value="HTH_XRE"/>
    <property type="match status" value="1"/>
</dbReference>
<protein>
    <recommendedName>
        <fullName evidence="2">HTH cro/C1-type domain-containing protein</fullName>
    </recommendedName>
</protein>
<evidence type="ECO:0000313" key="3">
    <source>
        <dbReference type="EMBL" id="OGY27174.1"/>
    </source>
</evidence>
<dbReference type="Pfam" id="PF13560">
    <property type="entry name" value="HTH_31"/>
    <property type="match status" value="1"/>
</dbReference>